<dbReference type="GO" id="GO:0070041">
    <property type="term" value="F:rRNA (uridine-C5-)-methyltransferase activity"/>
    <property type="evidence" value="ECO:0007669"/>
    <property type="project" value="TreeGrafter"/>
</dbReference>
<feature type="binding site" evidence="4">
    <location>
        <position position="347"/>
    </location>
    <ligand>
        <name>S-adenosyl-L-methionine</name>
        <dbReference type="ChEBI" id="CHEBI:59789"/>
    </ligand>
</feature>
<evidence type="ECO:0000256" key="3">
    <source>
        <dbReference type="ARBA" id="ARBA00022691"/>
    </source>
</evidence>
<dbReference type="PANTHER" id="PTHR11061">
    <property type="entry name" value="RNA M5U METHYLTRANSFERASE"/>
    <property type="match status" value="1"/>
</dbReference>
<dbReference type="Gene3D" id="2.40.50.1070">
    <property type="match status" value="1"/>
</dbReference>
<evidence type="ECO:0000256" key="4">
    <source>
        <dbReference type="PROSITE-ProRule" id="PRU01024"/>
    </source>
</evidence>
<dbReference type="OrthoDB" id="9804590at2"/>
<keyword evidence="2 4" id="KW-0808">Transferase</keyword>
<feature type="binding site" evidence="4">
    <location>
        <position position="252"/>
    </location>
    <ligand>
        <name>S-adenosyl-L-methionine</name>
        <dbReference type="ChEBI" id="CHEBI:59789"/>
    </ligand>
</feature>
<dbReference type="AlphaFoldDB" id="A0A1G7EJ57"/>
<protein>
    <submittedName>
        <fullName evidence="5">23S rRNA m(5)U-1939 methyltransferase</fullName>
    </submittedName>
</protein>
<dbReference type="EMBL" id="FNAT01000003">
    <property type="protein sequence ID" value="SDE63475.1"/>
    <property type="molecule type" value="Genomic_DNA"/>
</dbReference>
<dbReference type="PANTHER" id="PTHR11061:SF49">
    <property type="entry name" value="23S RRNA (URACIL(1939)-C(5))-METHYLTRANSFERASE RLMD"/>
    <property type="match status" value="1"/>
</dbReference>
<keyword evidence="3 4" id="KW-0949">S-adenosyl-L-methionine</keyword>
<evidence type="ECO:0000313" key="6">
    <source>
        <dbReference type="Proteomes" id="UP000198922"/>
    </source>
</evidence>
<dbReference type="PROSITE" id="PS51687">
    <property type="entry name" value="SAM_MT_RNA_M5U"/>
    <property type="match status" value="1"/>
</dbReference>
<evidence type="ECO:0000256" key="2">
    <source>
        <dbReference type="ARBA" id="ARBA00022679"/>
    </source>
</evidence>
<dbReference type="SUPFAM" id="SSF53335">
    <property type="entry name" value="S-adenosyl-L-methionine-dependent methyltransferases"/>
    <property type="match status" value="1"/>
</dbReference>
<feature type="active site" description="Nucleophile" evidence="4">
    <location>
        <position position="373"/>
    </location>
</feature>
<dbReference type="Proteomes" id="UP000198922">
    <property type="component" value="Unassembled WGS sequence"/>
</dbReference>
<keyword evidence="6" id="KW-1185">Reference proteome</keyword>
<dbReference type="CDD" id="cd02440">
    <property type="entry name" value="AdoMet_MTases"/>
    <property type="match status" value="1"/>
</dbReference>
<dbReference type="InterPro" id="IPR029063">
    <property type="entry name" value="SAM-dependent_MTases_sf"/>
</dbReference>
<keyword evidence="1 4" id="KW-0489">Methyltransferase</keyword>
<dbReference type="Gene3D" id="3.40.50.150">
    <property type="entry name" value="Vaccinia Virus protein VP39"/>
    <property type="match status" value="1"/>
</dbReference>
<name>A0A1G7EJ57_9RHOB</name>
<evidence type="ECO:0000256" key="1">
    <source>
        <dbReference type="ARBA" id="ARBA00022603"/>
    </source>
</evidence>
<dbReference type="InterPro" id="IPR010280">
    <property type="entry name" value="U5_MeTrfase_fam"/>
</dbReference>
<feature type="binding site" evidence="4">
    <location>
        <position position="279"/>
    </location>
    <ligand>
        <name>S-adenosyl-L-methionine</name>
        <dbReference type="ChEBI" id="CHEBI:59789"/>
    </ligand>
</feature>
<comment type="similarity">
    <text evidence="4">Belongs to the class I-like SAM-binding methyltransferase superfamily. RNA M5U methyltransferase family.</text>
</comment>
<dbReference type="RefSeq" id="WP_090111854.1">
    <property type="nucleotide sequence ID" value="NZ_FNAT01000003.1"/>
</dbReference>
<dbReference type="Pfam" id="PF05958">
    <property type="entry name" value="tRNA_U5-meth_tr"/>
    <property type="match status" value="1"/>
</dbReference>
<sequence length="416" mass="44268">MTETRPPKTPQPDPAERGEVTIESVTHHGMGRTADGTLVPRVLPGEVVRLEADGPKVVTPAPERVAPPCRHFKACGGCAMQHASDGFVADWKAGIVATALKAQGIEGEIASVETSPSDSRRRAKLAGRRTKKGAIVGFHARASDTVIEVPGCRLLRPGLVALIPALERITALAASRKGEVGLTVTDSEAGPELHVETDKDLTEALRIELPEVAREAGLSRLVWADEIVAELAPPAQAMGRARVVPPPGAFLQATREGEAALLARVRAAVGNAARVVDLFAGCGTFALPLSETAEVHAVEGEASMLAALDRGWRGTPGLKRVTTEARDLFRRPLLTDELSRFDAAVIDPPRAGAQAQVAELSRAQIPVIAMVSCHPASFARDAKSLIESGYSMEPITVVDQFRWSPHVELATRFTLR</sequence>
<proteinExistence type="inferred from homology"/>
<organism evidence="5 6">
    <name type="scientific">Limimaricola pyoseonensis</name>
    <dbReference type="NCBI Taxonomy" id="521013"/>
    <lineage>
        <taxon>Bacteria</taxon>
        <taxon>Pseudomonadati</taxon>
        <taxon>Pseudomonadota</taxon>
        <taxon>Alphaproteobacteria</taxon>
        <taxon>Rhodobacterales</taxon>
        <taxon>Paracoccaceae</taxon>
        <taxon>Limimaricola</taxon>
    </lineage>
</organism>
<dbReference type="GO" id="GO:0070475">
    <property type="term" value="P:rRNA base methylation"/>
    <property type="evidence" value="ECO:0007669"/>
    <property type="project" value="TreeGrafter"/>
</dbReference>
<evidence type="ECO:0000313" key="5">
    <source>
        <dbReference type="EMBL" id="SDE63475.1"/>
    </source>
</evidence>
<gene>
    <name evidence="5" type="ORF">SAMN04488567_2179</name>
</gene>
<accession>A0A1G7EJ57</accession>
<dbReference type="STRING" id="521013.SAMN04488567_2179"/>
<reference evidence="6" key="1">
    <citation type="submission" date="2016-10" db="EMBL/GenBank/DDBJ databases">
        <authorList>
            <person name="Varghese N."/>
            <person name="Submissions S."/>
        </authorList>
    </citation>
    <scope>NUCLEOTIDE SEQUENCE [LARGE SCALE GENOMIC DNA]</scope>
    <source>
        <strain evidence="6">DSM 21424</strain>
    </source>
</reference>
<feature type="binding site" evidence="4">
    <location>
        <position position="299"/>
    </location>
    <ligand>
        <name>S-adenosyl-L-methionine</name>
        <dbReference type="ChEBI" id="CHEBI:59789"/>
    </ligand>
</feature>